<proteinExistence type="predicted"/>
<evidence type="ECO:0000313" key="2">
    <source>
        <dbReference type="Proteomes" id="UP001232148"/>
    </source>
</evidence>
<evidence type="ECO:0000313" key="1">
    <source>
        <dbReference type="EMBL" id="KAK2028472.1"/>
    </source>
</evidence>
<protein>
    <submittedName>
        <fullName evidence="1">Uncharacterized protein</fullName>
    </submittedName>
</protein>
<name>A0AAD9HHM2_9PEZI</name>
<keyword evidence="2" id="KW-1185">Reference proteome</keyword>
<dbReference type="Proteomes" id="UP001232148">
    <property type="component" value="Unassembled WGS sequence"/>
</dbReference>
<dbReference type="AlphaFoldDB" id="A0AAD9HHM2"/>
<accession>A0AAD9HHM2</accession>
<dbReference type="EMBL" id="MU842877">
    <property type="protein sequence ID" value="KAK2028472.1"/>
    <property type="molecule type" value="Genomic_DNA"/>
</dbReference>
<sequence>MSLSCPPPIFPRVAYLQSRIFGHAQRSAANSQVTRRWSRVDLSLLSVTKVTKVNTTTPPPSSSLYILSTHQAPSQHTYLFFVIIPSFASIRHHFSSLFVGHPPIAFIVRIPSREEDMKKKKKKGVSRRRSAYTPPLAHFPGAIKDVRQRKGGWGKEKRKKKTMDGCPVRGADMILDTCPTTC</sequence>
<organism evidence="1 2">
    <name type="scientific">Colletotrichum zoysiae</name>
    <dbReference type="NCBI Taxonomy" id="1216348"/>
    <lineage>
        <taxon>Eukaryota</taxon>
        <taxon>Fungi</taxon>
        <taxon>Dikarya</taxon>
        <taxon>Ascomycota</taxon>
        <taxon>Pezizomycotina</taxon>
        <taxon>Sordariomycetes</taxon>
        <taxon>Hypocreomycetidae</taxon>
        <taxon>Glomerellales</taxon>
        <taxon>Glomerellaceae</taxon>
        <taxon>Colletotrichum</taxon>
        <taxon>Colletotrichum graminicola species complex</taxon>
    </lineage>
</organism>
<comment type="caution">
    <text evidence="1">The sequence shown here is derived from an EMBL/GenBank/DDBJ whole genome shotgun (WGS) entry which is preliminary data.</text>
</comment>
<reference evidence="1" key="1">
    <citation type="submission" date="2021-06" db="EMBL/GenBank/DDBJ databases">
        <title>Comparative genomics, transcriptomics and evolutionary studies reveal genomic signatures of adaptation to plant cell wall in hemibiotrophic fungi.</title>
        <authorList>
            <consortium name="DOE Joint Genome Institute"/>
            <person name="Baroncelli R."/>
            <person name="Diaz J.F."/>
            <person name="Benocci T."/>
            <person name="Peng M."/>
            <person name="Battaglia E."/>
            <person name="Haridas S."/>
            <person name="Andreopoulos W."/>
            <person name="Labutti K."/>
            <person name="Pangilinan J."/>
            <person name="Floch G.L."/>
            <person name="Makela M.R."/>
            <person name="Henrissat B."/>
            <person name="Grigoriev I.V."/>
            <person name="Crouch J.A."/>
            <person name="De Vries R.P."/>
            <person name="Sukno S.A."/>
            <person name="Thon M.R."/>
        </authorList>
    </citation>
    <scope>NUCLEOTIDE SEQUENCE</scope>
    <source>
        <strain evidence="1">MAFF235873</strain>
    </source>
</reference>
<gene>
    <name evidence="1" type="ORF">LX32DRAFT_398715</name>
</gene>